<dbReference type="InterPro" id="IPR045110">
    <property type="entry name" value="XMAP215"/>
</dbReference>
<dbReference type="Proteomes" id="UP000694545">
    <property type="component" value="Unplaced"/>
</dbReference>
<reference evidence="6" key="2">
    <citation type="submission" date="2025-09" db="UniProtKB">
        <authorList>
            <consortium name="Ensembl"/>
        </authorList>
    </citation>
    <scope>IDENTIFICATION</scope>
</reference>
<dbReference type="GO" id="GO:0005856">
    <property type="term" value="C:cytoskeleton"/>
    <property type="evidence" value="ECO:0007669"/>
    <property type="project" value="UniProtKB-SubCell"/>
</dbReference>
<evidence type="ECO:0000256" key="2">
    <source>
        <dbReference type="ARBA" id="ARBA00022490"/>
    </source>
</evidence>
<dbReference type="Pfam" id="PF21041">
    <property type="entry name" value="XMAP215_CLASP_TOG"/>
    <property type="match status" value="1"/>
</dbReference>
<dbReference type="Ensembl" id="ENSVKKT00000004606.1">
    <property type="protein sequence ID" value="ENSVKKP00000004480.1"/>
    <property type="gene ID" value="ENSVKKG00000003349.1"/>
</dbReference>
<evidence type="ECO:0000313" key="7">
    <source>
        <dbReference type="Proteomes" id="UP000694545"/>
    </source>
</evidence>
<dbReference type="GO" id="GO:0051010">
    <property type="term" value="F:microtubule plus-end binding"/>
    <property type="evidence" value="ECO:0007669"/>
    <property type="project" value="InterPro"/>
</dbReference>
<dbReference type="SMART" id="SM01349">
    <property type="entry name" value="TOG"/>
    <property type="match status" value="1"/>
</dbReference>
<sequence length="860" mass="96758">MKPCKSWAKSGLLPPQQSSTASFSTENVGSSEMSLDLRKAKSEGTVLKAKRLPNMQLPGKPSMKDGSSKLGPIFTIVPKAKEQRMKDEKALKVLRWNFSTPSSKYVEQLKAQMCGCLSNWLQEELFHSNFQHHIRALTVMTKHLEAEKDGVISCLDLILKWLSLRLFDTNTWVLMKTLEYLKRLFSLLIEERYQLMENEASAFLPYLLLKMGATKESILREVRAIVKQATLVYPPCKVFSFLLEGAQVKNANQRVGCLKELAWLLRTYGPAVCQPNPSKVLKTIITLTGDSNNAVHCAALKVIATARDVYGVETFKTIGNISDKHMSLLEERMKEAEAKPIREEKADQEVFSLAAWMGSVEVSRLNPGTGHHTGEDFCISHMDRAEVEYADSTAFCRNPKQADISPQSVRLASQTGSTTVPNINMAICNIAGGNISTSTEALVQIQEIIKQEGKVDLMSGHTNQLLIATSQQLKFIHRLHMTSEEEMRKEQVIELYSCVVCSMVSLFQVESLAQEASAGVLKDLLSSLITLLLDPPIEDLQEGRDIIQSVSLLITNVLEKSDLTRLFHSLLLLLQEGLAAMNLVAFSEMVAKCLWKAVKRLPQTISRVSLEQILLDIHIFLKAWPKEKLKQYESSYPIRALKVLLHTLCKLKGAEILDHLTLIENKHESELETHLQKIVRHSVELDVAESHQVASCPAEDRTDNTLAEIFRKINSKETARVGLEELYEYKEKQPEADLEPFLKNASLLFRSYVKHGLAVITSERESKQKISSPAEKEVYFPLVYSLRLANHSGGEKLNNKVNQLPKQKMCHRWSRSWVEKSRGVCGFQPRGSAAIESMKSHPGFFISRGKDQGKEWGCLE</sequence>
<evidence type="ECO:0000256" key="3">
    <source>
        <dbReference type="ARBA" id="ARBA00023212"/>
    </source>
</evidence>
<organism evidence="6 7">
    <name type="scientific">Varanus komodoensis</name>
    <name type="common">Komodo dragon</name>
    <dbReference type="NCBI Taxonomy" id="61221"/>
    <lineage>
        <taxon>Eukaryota</taxon>
        <taxon>Metazoa</taxon>
        <taxon>Chordata</taxon>
        <taxon>Craniata</taxon>
        <taxon>Vertebrata</taxon>
        <taxon>Euteleostomi</taxon>
        <taxon>Lepidosauria</taxon>
        <taxon>Squamata</taxon>
        <taxon>Bifurcata</taxon>
        <taxon>Unidentata</taxon>
        <taxon>Episquamata</taxon>
        <taxon>Toxicofera</taxon>
        <taxon>Anguimorpha</taxon>
        <taxon>Paleoanguimorpha</taxon>
        <taxon>Varanoidea</taxon>
        <taxon>Varanidae</taxon>
        <taxon>Varanus</taxon>
    </lineage>
</organism>
<protein>
    <recommendedName>
        <fullName evidence="5">TOG domain-containing protein</fullName>
    </recommendedName>
</protein>
<evidence type="ECO:0000256" key="1">
    <source>
        <dbReference type="ARBA" id="ARBA00004245"/>
    </source>
</evidence>
<evidence type="ECO:0000313" key="6">
    <source>
        <dbReference type="Ensembl" id="ENSVKKP00000004480.1"/>
    </source>
</evidence>
<dbReference type="InterPro" id="IPR016024">
    <property type="entry name" value="ARM-type_fold"/>
</dbReference>
<dbReference type="InterPro" id="IPR011989">
    <property type="entry name" value="ARM-like"/>
</dbReference>
<accession>A0A8D2IYF9</accession>
<feature type="region of interest" description="Disordered" evidence="4">
    <location>
        <begin position="1"/>
        <end position="42"/>
    </location>
</feature>
<comment type="subcellular location">
    <subcellularLocation>
        <location evidence="1">Cytoplasm</location>
        <location evidence="1">Cytoskeleton</location>
    </subcellularLocation>
</comment>
<dbReference type="InterPro" id="IPR048491">
    <property type="entry name" value="XMAP215_CLASP_TOG"/>
</dbReference>
<dbReference type="FunFam" id="1.25.10.10:FF:000050">
    <property type="entry name" value="Cytoskeleton-associated protein 5 isoform X1"/>
    <property type="match status" value="1"/>
</dbReference>
<dbReference type="SUPFAM" id="SSF48371">
    <property type="entry name" value="ARM repeat"/>
    <property type="match status" value="1"/>
</dbReference>
<dbReference type="InterPro" id="IPR034085">
    <property type="entry name" value="TOG"/>
</dbReference>
<dbReference type="GO" id="GO:0007051">
    <property type="term" value="P:spindle organization"/>
    <property type="evidence" value="ECO:0007669"/>
    <property type="project" value="InterPro"/>
</dbReference>
<dbReference type="Gene3D" id="1.25.10.10">
    <property type="entry name" value="Leucine-rich Repeat Variant"/>
    <property type="match status" value="1"/>
</dbReference>
<dbReference type="GO" id="GO:0030951">
    <property type="term" value="P:establishment or maintenance of microtubule cytoskeleton polarity"/>
    <property type="evidence" value="ECO:0007669"/>
    <property type="project" value="InterPro"/>
</dbReference>
<keyword evidence="3" id="KW-0206">Cytoskeleton</keyword>
<keyword evidence="7" id="KW-1185">Reference proteome</keyword>
<dbReference type="AlphaFoldDB" id="A0A8D2IYF9"/>
<feature type="compositionally biased region" description="Polar residues" evidence="4">
    <location>
        <begin position="15"/>
        <end position="33"/>
    </location>
</feature>
<evidence type="ECO:0000256" key="4">
    <source>
        <dbReference type="SAM" id="MobiDB-lite"/>
    </source>
</evidence>
<dbReference type="GO" id="GO:0046785">
    <property type="term" value="P:microtubule polymerization"/>
    <property type="evidence" value="ECO:0007669"/>
    <property type="project" value="InterPro"/>
</dbReference>
<keyword evidence="2" id="KW-0963">Cytoplasm</keyword>
<dbReference type="PANTHER" id="PTHR12609">
    <property type="entry name" value="MICROTUBULE ASSOCIATED PROTEIN XMAP215"/>
    <property type="match status" value="1"/>
</dbReference>
<evidence type="ECO:0000259" key="5">
    <source>
        <dbReference type="SMART" id="SM01349"/>
    </source>
</evidence>
<proteinExistence type="predicted"/>
<dbReference type="OMA" id="YQLTEHE"/>
<feature type="domain" description="TOG" evidence="5">
    <location>
        <begin position="104"/>
        <end position="346"/>
    </location>
</feature>
<reference evidence="6" key="1">
    <citation type="submission" date="2025-08" db="UniProtKB">
        <authorList>
            <consortium name="Ensembl"/>
        </authorList>
    </citation>
    <scope>IDENTIFICATION</scope>
</reference>
<dbReference type="GO" id="GO:0061863">
    <property type="term" value="F:microtubule plus end polymerase"/>
    <property type="evidence" value="ECO:0007669"/>
    <property type="project" value="InterPro"/>
</dbReference>
<name>A0A8D2IYF9_VARKO</name>